<organism evidence="1 2">
    <name type="scientific">Microscilla marina ATCC 23134</name>
    <dbReference type="NCBI Taxonomy" id="313606"/>
    <lineage>
        <taxon>Bacteria</taxon>
        <taxon>Pseudomonadati</taxon>
        <taxon>Bacteroidota</taxon>
        <taxon>Cytophagia</taxon>
        <taxon>Cytophagales</taxon>
        <taxon>Microscillaceae</taxon>
        <taxon>Microscilla</taxon>
    </lineage>
</organism>
<dbReference type="InterPro" id="IPR046239">
    <property type="entry name" value="DUF6272"/>
</dbReference>
<evidence type="ECO:0000313" key="2">
    <source>
        <dbReference type="Proteomes" id="UP000004095"/>
    </source>
</evidence>
<dbReference type="Proteomes" id="UP000004095">
    <property type="component" value="Unassembled WGS sequence"/>
</dbReference>
<sequence length="183" mass="21317">MSKEVTKEFNFFEYHDQINQENIILSYKGPITAMLIAELSRDIRAEIQGNRKASKKVFSIFMELAQNVLYYSSEINLFGDKNRVGTIFIVNEDEHYKVIVGNMVKNTITSDLKERCHKIKELERSELRAYKRELRDHPYHNDESSEAGIGLVQAALTADSFEMKIIEMSNEYSFFVLFLTVQK</sequence>
<keyword evidence="2" id="KW-1185">Reference proteome</keyword>
<dbReference type="RefSeq" id="WP_002696435.1">
    <property type="nucleotide sequence ID" value="NZ_AAWS01000011.1"/>
</dbReference>
<dbReference type="eggNOG" id="ENOG502ZBV5">
    <property type="taxonomic scope" value="Bacteria"/>
</dbReference>
<dbReference type="NCBIfam" id="NF038262">
    <property type="entry name" value="SiaB_fam_kinase"/>
    <property type="match status" value="1"/>
</dbReference>
<reference evidence="1 2" key="1">
    <citation type="submission" date="2007-01" db="EMBL/GenBank/DDBJ databases">
        <authorList>
            <person name="Haygood M."/>
            <person name="Podell S."/>
            <person name="Anderson C."/>
            <person name="Hopkinson B."/>
            <person name="Roe K."/>
            <person name="Barbeau K."/>
            <person name="Gaasterland T."/>
            <person name="Ferriera S."/>
            <person name="Johnson J."/>
            <person name="Kravitz S."/>
            <person name="Beeson K."/>
            <person name="Sutton G."/>
            <person name="Rogers Y.-H."/>
            <person name="Friedman R."/>
            <person name="Frazier M."/>
            <person name="Venter J.C."/>
        </authorList>
    </citation>
    <scope>NUCLEOTIDE SEQUENCE [LARGE SCALE GENOMIC DNA]</scope>
    <source>
        <strain evidence="1 2">ATCC 23134</strain>
    </source>
</reference>
<proteinExistence type="predicted"/>
<dbReference type="AlphaFoldDB" id="A1ZJU8"/>
<accession>A1ZJU8</accession>
<name>A1ZJU8_MICM2</name>
<evidence type="ECO:0000313" key="1">
    <source>
        <dbReference type="EMBL" id="EAY29401.1"/>
    </source>
</evidence>
<dbReference type="Pfam" id="PF19788">
    <property type="entry name" value="DUF6272"/>
    <property type="match status" value="1"/>
</dbReference>
<dbReference type="EMBL" id="AAWS01000011">
    <property type="protein sequence ID" value="EAY29401.1"/>
    <property type="molecule type" value="Genomic_DNA"/>
</dbReference>
<protein>
    <submittedName>
        <fullName evidence="1">Uncharacterized protein</fullName>
    </submittedName>
</protein>
<comment type="caution">
    <text evidence="1">The sequence shown here is derived from an EMBL/GenBank/DDBJ whole genome shotgun (WGS) entry which is preliminary data.</text>
</comment>
<gene>
    <name evidence="1" type="ORF">M23134_01457</name>
</gene>